<dbReference type="AlphaFoldDB" id="A0A0E9S4K9"/>
<accession>A0A0E9S4K9</accession>
<evidence type="ECO:0000256" key="1">
    <source>
        <dbReference type="SAM" id="SignalP"/>
    </source>
</evidence>
<dbReference type="EMBL" id="GBXM01073124">
    <property type="protein sequence ID" value="JAH35453.1"/>
    <property type="molecule type" value="Transcribed_RNA"/>
</dbReference>
<proteinExistence type="predicted"/>
<reference evidence="2" key="1">
    <citation type="submission" date="2014-11" db="EMBL/GenBank/DDBJ databases">
        <authorList>
            <person name="Amaro Gonzalez C."/>
        </authorList>
    </citation>
    <scope>NUCLEOTIDE SEQUENCE</scope>
</reference>
<name>A0A0E9S4K9_ANGAN</name>
<feature type="chain" id="PRO_5002432230" evidence="1">
    <location>
        <begin position="19"/>
        <end position="35"/>
    </location>
</feature>
<evidence type="ECO:0000313" key="2">
    <source>
        <dbReference type="EMBL" id="JAH35453.1"/>
    </source>
</evidence>
<organism evidence="2">
    <name type="scientific">Anguilla anguilla</name>
    <name type="common">European freshwater eel</name>
    <name type="synonym">Muraena anguilla</name>
    <dbReference type="NCBI Taxonomy" id="7936"/>
    <lineage>
        <taxon>Eukaryota</taxon>
        <taxon>Metazoa</taxon>
        <taxon>Chordata</taxon>
        <taxon>Craniata</taxon>
        <taxon>Vertebrata</taxon>
        <taxon>Euteleostomi</taxon>
        <taxon>Actinopterygii</taxon>
        <taxon>Neopterygii</taxon>
        <taxon>Teleostei</taxon>
        <taxon>Anguilliformes</taxon>
        <taxon>Anguillidae</taxon>
        <taxon>Anguilla</taxon>
    </lineage>
</organism>
<keyword evidence="1" id="KW-0732">Signal</keyword>
<protein>
    <submittedName>
        <fullName evidence="2">Uncharacterized protein</fullName>
    </submittedName>
</protein>
<reference evidence="2" key="2">
    <citation type="journal article" date="2015" name="Fish Shellfish Immunol.">
        <title>Early steps in the European eel (Anguilla anguilla)-Vibrio vulnificus interaction in the gills: Role of the RtxA13 toxin.</title>
        <authorList>
            <person name="Callol A."/>
            <person name="Pajuelo D."/>
            <person name="Ebbesson L."/>
            <person name="Teles M."/>
            <person name="MacKenzie S."/>
            <person name="Amaro C."/>
        </authorList>
    </citation>
    <scope>NUCLEOTIDE SEQUENCE</scope>
</reference>
<sequence length="35" mass="3993">MQMPFKLSFSFSLSLSLSLSWRFPQTQEVQNAGKA</sequence>
<feature type="signal peptide" evidence="1">
    <location>
        <begin position="1"/>
        <end position="18"/>
    </location>
</feature>